<keyword evidence="2" id="KW-0378">Hydrolase</keyword>
<dbReference type="GO" id="GO:0005987">
    <property type="term" value="P:sucrose catabolic process"/>
    <property type="evidence" value="ECO:0007669"/>
    <property type="project" value="TreeGrafter"/>
</dbReference>
<dbReference type="GO" id="GO:0004556">
    <property type="term" value="F:alpha-amylase activity"/>
    <property type="evidence" value="ECO:0007669"/>
    <property type="project" value="TreeGrafter"/>
</dbReference>
<dbReference type="InterPro" id="IPR017853">
    <property type="entry name" value="GH"/>
</dbReference>
<organism evidence="6 7">
    <name type="scientific">Curvularia kusanoi</name>
    <name type="common">Cochliobolus kusanoi</name>
    <dbReference type="NCBI Taxonomy" id="90978"/>
    <lineage>
        <taxon>Eukaryota</taxon>
        <taxon>Fungi</taxon>
        <taxon>Dikarya</taxon>
        <taxon>Ascomycota</taxon>
        <taxon>Pezizomycotina</taxon>
        <taxon>Dothideomycetes</taxon>
        <taxon>Pleosporomycetidae</taxon>
        <taxon>Pleosporales</taxon>
        <taxon>Pleosporineae</taxon>
        <taxon>Pleosporaceae</taxon>
        <taxon>Curvularia</taxon>
    </lineage>
</organism>
<evidence type="ECO:0000256" key="2">
    <source>
        <dbReference type="ARBA" id="ARBA00022801"/>
    </source>
</evidence>
<evidence type="ECO:0000313" key="7">
    <source>
        <dbReference type="Proteomes" id="UP000801428"/>
    </source>
</evidence>
<comment type="similarity">
    <text evidence="1">Belongs to the glycosyl hydrolase 13 family.</text>
</comment>
<dbReference type="Gene3D" id="3.20.20.80">
    <property type="entry name" value="Glycosidases"/>
    <property type="match status" value="1"/>
</dbReference>
<dbReference type="Gene3D" id="3.90.400.10">
    <property type="entry name" value="Oligo-1,6-glucosidase, Domain 2"/>
    <property type="match status" value="1"/>
</dbReference>
<keyword evidence="7" id="KW-1185">Reference proteome</keyword>
<dbReference type="OrthoDB" id="1740265at2759"/>
<comment type="caution">
    <text evidence="6">The sequence shown here is derived from an EMBL/GenBank/DDBJ whole genome shotgun (WGS) entry which is preliminary data.</text>
</comment>
<evidence type="ECO:0000256" key="3">
    <source>
        <dbReference type="ARBA" id="ARBA00023295"/>
    </source>
</evidence>
<dbReference type="FunFam" id="3.90.400.10:FF:000004">
    <property type="entry name" value="Oligo-1,6-glucosidase"/>
    <property type="match status" value="1"/>
</dbReference>
<keyword evidence="4" id="KW-0462">Maltose metabolism</keyword>
<dbReference type="PANTHER" id="PTHR10357:SF179">
    <property type="entry name" value="NEUTRAL AND BASIC AMINO ACID TRANSPORT PROTEIN RBAT"/>
    <property type="match status" value="1"/>
</dbReference>
<dbReference type="GO" id="GO:0004575">
    <property type="term" value="F:sucrose alpha-glucosidase activity"/>
    <property type="evidence" value="ECO:0007669"/>
    <property type="project" value="TreeGrafter"/>
</dbReference>
<dbReference type="Pfam" id="PF00128">
    <property type="entry name" value="Alpha-amylase"/>
    <property type="match status" value="1"/>
</dbReference>
<feature type="domain" description="Glycosyl hydrolase family 13 catalytic" evidence="5">
    <location>
        <begin position="16"/>
        <end position="436"/>
    </location>
</feature>
<dbReference type="GO" id="GO:0004574">
    <property type="term" value="F:oligo-1,6-glucosidase activity"/>
    <property type="evidence" value="ECO:0007669"/>
    <property type="project" value="TreeGrafter"/>
</dbReference>
<dbReference type="InterPro" id="IPR045857">
    <property type="entry name" value="O16G_dom_2"/>
</dbReference>
<reference evidence="6" key="1">
    <citation type="submission" date="2019-04" db="EMBL/GenBank/DDBJ databases">
        <title>Sequencing of skin fungus with MAO and IRED activity.</title>
        <authorList>
            <person name="Marsaioli A.J."/>
            <person name="Bonatto J.M.C."/>
            <person name="Reis Junior O."/>
        </authorList>
    </citation>
    <scope>NUCLEOTIDE SEQUENCE</scope>
    <source>
        <strain evidence="6">30M1</strain>
    </source>
</reference>
<gene>
    <name evidence="6" type="ORF">E8E13_000033</name>
</gene>
<dbReference type="Proteomes" id="UP000801428">
    <property type="component" value="Unassembled WGS sequence"/>
</dbReference>
<proteinExistence type="inferred from homology"/>
<dbReference type="InterPro" id="IPR013780">
    <property type="entry name" value="Glyco_hydro_b"/>
</dbReference>
<dbReference type="Gene3D" id="2.60.40.1180">
    <property type="entry name" value="Golgi alpha-mannosidase II"/>
    <property type="match status" value="1"/>
</dbReference>
<evidence type="ECO:0000313" key="6">
    <source>
        <dbReference type="EMBL" id="KAF2994780.1"/>
    </source>
</evidence>
<dbReference type="EMBL" id="SWKU01000037">
    <property type="protein sequence ID" value="KAF2994780.1"/>
    <property type="molecule type" value="Genomic_DNA"/>
</dbReference>
<keyword evidence="3" id="KW-0326">Glycosidase</keyword>
<dbReference type="GO" id="GO:0000025">
    <property type="term" value="P:maltose catabolic process"/>
    <property type="evidence" value="ECO:0007669"/>
    <property type="project" value="TreeGrafter"/>
</dbReference>
<evidence type="ECO:0000256" key="1">
    <source>
        <dbReference type="ARBA" id="ARBA00008061"/>
    </source>
</evidence>
<protein>
    <recommendedName>
        <fullName evidence="5">Glycosyl hydrolase family 13 catalytic domain-containing protein</fullName>
    </recommendedName>
</protein>
<dbReference type="FunFam" id="3.20.20.80:FF:000087">
    <property type="entry name" value="Oligo-1,6-glucosidase IMA1"/>
    <property type="match status" value="1"/>
</dbReference>
<dbReference type="SUPFAM" id="SSF51011">
    <property type="entry name" value="Glycosyl hydrolase domain"/>
    <property type="match status" value="1"/>
</dbReference>
<evidence type="ECO:0000256" key="4">
    <source>
        <dbReference type="ARBA" id="ARBA00026248"/>
    </source>
</evidence>
<evidence type="ECO:0000259" key="5">
    <source>
        <dbReference type="SMART" id="SM00642"/>
    </source>
</evidence>
<sequence>MISKTYQWWKDAIVYQVYPASFKDSNGDGKGDLQGIISELDYIKSIGVNVLWICPMYESPQADMGYDISDYEKVYPPYGTMQDMEQLIAECHSRGLKIILDLVINHTSDQHNWFQESRTSKHNPKRNWYIWRPGRYVNGERKPPNNWRSNFGGSAWEWDDATEEYYLHLFAVEQPDLNWENDATRAAIYTSAMRFWLNKGVNGFRVDTVNMYSKGPGMPDAPILDPDEEHQFAGFQYCNGPRMSEFLREMNSILSEYDAMTVGECPNTPELSRVVEYVSAKEDQLNMVFQFDVVELGVGPFKFQTIPKNWRLSQFKEAVARTQSIITGTDAWTTAFLENHDQPRSISRFASDAIEHRIASGKMLALMLVSLSGTLFIYQGQEIGMINGPSNWDIDEYKDVESRNYYQMVYRNSGGDQRALADALTSLQHLARDHARIPMPWDSSDNRGFSQSKSWMRLNDDHAICNVQQQQEDTDSVLAFWKQALKVRTANADVLIHGDFSIVDDSNNSIFTFTKVSNSRKVLVTLNFSDQPQSVLLPDKTKILFSTHALVDSSTLQAFEGRIYLY</sequence>
<dbReference type="GO" id="GO:0033934">
    <property type="term" value="F:glucan 1,4-alpha-maltotriohydrolase activity"/>
    <property type="evidence" value="ECO:0007669"/>
    <property type="project" value="TreeGrafter"/>
</dbReference>
<dbReference type="AlphaFoldDB" id="A0A9P4W6L4"/>
<dbReference type="FunFam" id="3.20.20.80:FF:000064">
    <property type="entry name" value="Oligo-1,6-glucosidase"/>
    <property type="match status" value="1"/>
</dbReference>
<dbReference type="InterPro" id="IPR006047">
    <property type="entry name" value="GH13_cat_dom"/>
</dbReference>
<dbReference type="PANTHER" id="PTHR10357">
    <property type="entry name" value="ALPHA-AMYLASE FAMILY MEMBER"/>
    <property type="match status" value="1"/>
</dbReference>
<dbReference type="SUPFAM" id="SSF51445">
    <property type="entry name" value="(Trans)glycosidases"/>
    <property type="match status" value="1"/>
</dbReference>
<name>A0A9P4W6L4_CURKU</name>
<accession>A0A9P4W6L4</accession>
<dbReference type="SMART" id="SM00642">
    <property type="entry name" value="Aamy"/>
    <property type="match status" value="1"/>
</dbReference>
<dbReference type="CDD" id="cd11333">
    <property type="entry name" value="AmyAc_SI_OligoGlu_DGase"/>
    <property type="match status" value="1"/>
</dbReference>